<dbReference type="SUPFAM" id="SSF48019">
    <property type="entry name" value="post-AAA+ oligomerization domain-like"/>
    <property type="match status" value="1"/>
</dbReference>
<dbReference type="GO" id="GO:0031391">
    <property type="term" value="C:Elg1 RFC-like complex"/>
    <property type="evidence" value="ECO:0007669"/>
    <property type="project" value="UniProtKB-ARBA"/>
</dbReference>
<dbReference type="SUPFAM" id="SSF52540">
    <property type="entry name" value="P-loop containing nucleoside triphosphate hydrolases"/>
    <property type="match status" value="1"/>
</dbReference>
<dbReference type="AlphaFoldDB" id="A0A2A2L1M3"/>
<reference evidence="9 10" key="1">
    <citation type="journal article" date="2017" name="Curr. Biol.">
        <title>Genome architecture and evolution of a unichromosomal asexual nematode.</title>
        <authorList>
            <person name="Fradin H."/>
            <person name="Zegar C."/>
            <person name="Gutwein M."/>
            <person name="Lucas J."/>
            <person name="Kovtun M."/>
            <person name="Corcoran D."/>
            <person name="Baugh L.R."/>
            <person name="Kiontke K."/>
            <person name="Gunsalus K."/>
            <person name="Fitch D.H."/>
            <person name="Piano F."/>
        </authorList>
    </citation>
    <scope>NUCLEOTIDE SEQUENCE [LARGE SCALE GENOMIC DNA]</scope>
    <source>
        <strain evidence="9">PF1309</strain>
    </source>
</reference>
<dbReference type="FunFam" id="3.40.50.300:FF:000107">
    <property type="entry name" value="Replication factor C subunit 4"/>
    <property type="match status" value="1"/>
</dbReference>
<sequence length="346" mass="38949">MNSQRGCVRSSSGGVDIFPPKAFRRMSLIPWVEKYRPQRLEDVVGNEPTIKRLKVLAQNGNIPNIIISGPPGCGKTTSVWAMANEILGKHIKEAVIELNASDERGIDVVRNKIKNFAQQRVTLPEKMHKIIILDEADSMTEGAQQALRRTMELYSSTTRFVLACNNSEKIIEPIQSRCALLRYKRLTDAEMLARLMYVCEKEEVRYDDKGMQALLFTAEGDMRQALNNLQCTVNGYEFVSSENVFKVCDAPHPQLIIDMITSCTKGEMPEACKVIHDLYRAGYSPDDIISTLFRIVKNIEIPALSEGKRMEFIREIGLCHIRVVEGLSTLVQLSGLVAKLCQTKEP</sequence>
<protein>
    <recommendedName>
        <fullName evidence="7">Replication factor C subunit 2</fullName>
    </recommendedName>
</protein>
<dbReference type="EMBL" id="LIAE01007328">
    <property type="protein sequence ID" value="PAV79983.1"/>
    <property type="molecule type" value="Genomic_DNA"/>
</dbReference>
<dbReference type="GO" id="GO:0003677">
    <property type="term" value="F:DNA binding"/>
    <property type="evidence" value="ECO:0007669"/>
    <property type="project" value="InterPro"/>
</dbReference>
<dbReference type="Pfam" id="PF00004">
    <property type="entry name" value="AAA"/>
    <property type="match status" value="1"/>
</dbReference>
<dbReference type="InterPro" id="IPR050238">
    <property type="entry name" value="DNA_Rep/Repair_Clamp_Loader"/>
</dbReference>
<keyword evidence="4" id="KW-0547">Nucleotide-binding</keyword>
<evidence type="ECO:0000256" key="6">
    <source>
        <dbReference type="ARBA" id="ARBA00023242"/>
    </source>
</evidence>
<dbReference type="Pfam" id="PF08542">
    <property type="entry name" value="Rep_fac_C"/>
    <property type="match status" value="1"/>
</dbReference>
<keyword evidence="3" id="KW-0235">DNA replication</keyword>
<accession>A0A2A2L1M3</accession>
<keyword evidence="10" id="KW-1185">Reference proteome</keyword>
<dbReference type="InterPro" id="IPR008921">
    <property type="entry name" value="DNA_pol3_clamp-load_cplx_C"/>
</dbReference>
<dbReference type="NCBIfam" id="NF001679">
    <property type="entry name" value="PRK00440.1"/>
    <property type="match status" value="1"/>
</dbReference>
<dbReference type="GO" id="GO:0005634">
    <property type="term" value="C:nucleus"/>
    <property type="evidence" value="ECO:0007669"/>
    <property type="project" value="UniProtKB-SubCell"/>
</dbReference>
<evidence type="ECO:0000313" key="10">
    <source>
        <dbReference type="Proteomes" id="UP000218231"/>
    </source>
</evidence>
<gene>
    <name evidence="9" type="ORF">WR25_16454</name>
</gene>
<keyword evidence="6" id="KW-0539">Nucleus</keyword>
<comment type="subcellular location">
    <subcellularLocation>
        <location evidence="1">Nucleus</location>
    </subcellularLocation>
</comment>
<dbReference type="Proteomes" id="UP000218231">
    <property type="component" value="Unassembled WGS sequence"/>
</dbReference>
<dbReference type="GO" id="GO:0006281">
    <property type="term" value="P:DNA repair"/>
    <property type="evidence" value="ECO:0007669"/>
    <property type="project" value="TreeGrafter"/>
</dbReference>
<dbReference type="GO" id="GO:0006271">
    <property type="term" value="P:DNA strand elongation involved in DNA replication"/>
    <property type="evidence" value="ECO:0007669"/>
    <property type="project" value="UniProtKB-ARBA"/>
</dbReference>
<organism evidence="9 10">
    <name type="scientific">Diploscapter pachys</name>
    <dbReference type="NCBI Taxonomy" id="2018661"/>
    <lineage>
        <taxon>Eukaryota</taxon>
        <taxon>Metazoa</taxon>
        <taxon>Ecdysozoa</taxon>
        <taxon>Nematoda</taxon>
        <taxon>Chromadorea</taxon>
        <taxon>Rhabditida</taxon>
        <taxon>Rhabditina</taxon>
        <taxon>Rhabditomorpha</taxon>
        <taxon>Rhabditoidea</taxon>
        <taxon>Rhabditidae</taxon>
        <taxon>Diploscapter</taxon>
    </lineage>
</organism>
<feature type="domain" description="AAA+ ATPase" evidence="8">
    <location>
        <begin position="61"/>
        <end position="187"/>
    </location>
</feature>
<dbReference type="InterPro" id="IPR047854">
    <property type="entry name" value="RFC_lid"/>
</dbReference>
<evidence type="ECO:0000256" key="4">
    <source>
        <dbReference type="ARBA" id="ARBA00022741"/>
    </source>
</evidence>
<dbReference type="Gene3D" id="1.10.8.60">
    <property type="match status" value="1"/>
</dbReference>
<dbReference type="Gene3D" id="3.40.50.300">
    <property type="entry name" value="P-loop containing nucleotide triphosphate hydrolases"/>
    <property type="match status" value="1"/>
</dbReference>
<dbReference type="CDD" id="cd18140">
    <property type="entry name" value="HLD_clamp_RFC"/>
    <property type="match status" value="1"/>
</dbReference>
<dbReference type="FunFam" id="1.10.8.60:FF:000012">
    <property type="entry name" value="Replication factor C subunit 4"/>
    <property type="match status" value="1"/>
</dbReference>
<dbReference type="FunFam" id="1.20.272.10:FF:000015">
    <property type="entry name" value="Replication factor C subunit 4"/>
    <property type="match status" value="1"/>
</dbReference>
<dbReference type="STRING" id="2018661.A0A2A2L1M3"/>
<comment type="caution">
    <text evidence="9">The sequence shown here is derived from an EMBL/GenBank/DDBJ whole genome shotgun (WGS) entry which is preliminary data.</text>
</comment>
<evidence type="ECO:0000256" key="1">
    <source>
        <dbReference type="ARBA" id="ARBA00004123"/>
    </source>
</evidence>
<dbReference type="GO" id="GO:0005524">
    <property type="term" value="F:ATP binding"/>
    <property type="evidence" value="ECO:0007669"/>
    <property type="project" value="UniProtKB-KW"/>
</dbReference>
<dbReference type="GO" id="GO:0016887">
    <property type="term" value="F:ATP hydrolysis activity"/>
    <property type="evidence" value="ECO:0007669"/>
    <property type="project" value="InterPro"/>
</dbReference>
<evidence type="ECO:0000313" key="9">
    <source>
        <dbReference type="EMBL" id="PAV79983.1"/>
    </source>
</evidence>
<dbReference type="OrthoDB" id="4199794at2759"/>
<dbReference type="InterPro" id="IPR013748">
    <property type="entry name" value="Rep_factorC_C"/>
</dbReference>
<comment type="similarity">
    <text evidence="2">Belongs to the activator 1 small subunits family.</text>
</comment>
<evidence type="ECO:0000256" key="2">
    <source>
        <dbReference type="ARBA" id="ARBA00005378"/>
    </source>
</evidence>
<dbReference type="Gene3D" id="1.20.272.10">
    <property type="match status" value="1"/>
</dbReference>
<dbReference type="SMART" id="SM00382">
    <property type="entry name" value="AAA"/>
    <property type="match status" value="1"/>
</dbReference>
<dbReference type="PANTHER" id="PTHR11669">
    <property type="entry name" value="REPLICATION FACTOR C / DNA POLYMERASE III GAMMA-TAU SUBUNIT"/>
    <property type="match status" value="1"/>
</dbReference>
<dbReference type="CDD" id="cd00009">
    <property type="entry name" value="AAA"/>
    <property type="match status" value="1"/>
</dbReference>
<dbReference type="GO" id="GO:0003689">
    <property type="term" value="F:DNA clamp loader activity"/>
    <property type="evidence" value="ECO:0007669"/>
    <property type="project" value="TreeGrafter"/>
</dbReference>
<dbReference type="GO" id="GO:0005663">
    <property type="term" value="C:DNA replication factor C complex"/>
    <property type="evidence" value="ECO:0007669"/>
    <property type="project" value="TreeGrafter"/>
</dbReference>
<keyword evidence="5" id="KW-0067">ATP-binding</keyword>
<dbReference type="PANTHER" id="PTHR11669:SF5">
    <property type="entry name" value="REPLICATION FACTOR C SUBUNIT 2"/>
    <property type="match status" value="1"/>
</dbReference>
<evidence type="ECO:0000256" key="7">
    <source>
        <dbReference type="ARBA" id="ARBA00040745"/>
    </source>
</evidence>
<evidence type="ECO:0000256" key="5">
    <source>
        <dbReference type="ARBA" id="ARBA00022840"/>
    </source>
</evidence>
<name>A0A2A2L1M3_9BILA</name>
<evidence type="ECO:0000256" key="3">
    <source>
        <dbReference type="ARBA" id="ARBA00022705"/>
    </source>
</evidence>
<proteinExistence type="inferred from homology"/>
<dbReference type="InterPro" id="IPR027417">
    <property type="entry name" value="P-loop_NTPase"/>
</dbReference>
<dbReference type="InterPro" id="IPR003959">
    <property type="entry name" value="ATPase_AAA_core"/>
</dbReference>
<evidence type="ECO:0000259" key="8">
    <source>
        <dbReference type="SMART" id="SM00382"/>
    </source>
</evidence>
<dbReference type="InterPro" id="IPR003593">
    <property type="entry name" value="AAA+_ATPase"/>
</dbReference>